<dbReference type="Proteomes" id="UP001596410">
    <property type="component" value="Unassembled WGS sequence"/>
</dbReference>
<evidence type="ECO:0000313" key="1">
    <source>
        <dbReference type="EMBL" id="MFC7062354.1"/>
    </source>
</evidence>
<reference evidence="2" key="1">
    <citation type="journal article" date="2019" name="Int. J. Syst. Evol. Microbiol.">
        <title>The Global Catalogue of Microorganisms (GCM) 10K type strain sequencing project: providing services to taxonomists for standard genome sequencing and annotation.</title>
        <authorList>
            <consortium name="The Broad Institute Genomics Platform"/>
            <consortium name="The Broad Institute Genome Sequencing Center for Infectious Disease"/>
            <person name="Wu L."/>
            <person name="Ma J."/>
        </authorList>
    </citation>
    <scope>NUCLEOTIDE SEQUENCE [LARGE SCALE GENOMIC DNA]</scope>
    <source>
        <strain evidence="2">CGMCC 4.1621</strain>
    </source>
</reference>
<sequence length="97" mass="11042">MQSIKLNKVFHLENNNEINFSRGLLLIDDQGSLDNWRVSLTKVQDTHVFMEDYKSENEFRLNLLDFDGNSYIGSLAVDMISANTTVLMVSKGELNGE</sequence>
<organism evidence="1 2">
    <name type="scientific">Halobacillus seohaensis</name>
    <dbReference type="NCBI Taxonomy" id="447421"/>
    <lineage>
        <taxon>Bacteria</taxon>
        <taxon>Bacillati</taxon>
        <taxon>Bacillota</taxon>
        <taxon>Bacilli</taxon>
        <taxon>Bacillales</taxon>
        <taxon>Bacillaceae</taxon>
        <taxon>Halobacillus</taxon>
    </lineage>
</organism>
<dbReference type="RefSeq" id="WP_204712174.1">
    <property type="nucleotide sequence ID" value="NZ_JBHSZV010000027.1"/>
</dbReference>
<dbReference type="EMBL" id="JBHSZV010000027">
    <property type="protein sequence ID" value="MFC7062354.1"/>
    <property type="molecule type" value="Genomic_DNA"/>
</dbReference>
<accession>A0ABW2EJ53</accession>
<name>A0ABW2EJ53_9BACI</name>
<comment type="caution">
    <text evidence="1">The sequence shown here is derived from an EMBL/GenBank/DDBJ whole genome shotgun (WGS) entry which is preliminary data.</text>
</comment>
<gene>
    <name evidence="1" type="ORF">ACFQIC_10835</name>
</gene>
<evidence type="ECO:0000313" key="2">
    <source>
        <dbReference type="Proteomes" id="UP001596410"/>
    </source>
</evidence>
<keyword evidence="2" id="KW-1185">Reference proteome</keyword>
<proteinExistence type="predicted"/>
<protein>
    <submittedName>
        <fullName evidence="1">Uncharacterized protein</fullName>
    </submittedName>
</protein>